<dbReference type="PANTHER" id="PTHR12154">
    <property type="entry name" value="GLYCOSYL TRANSFERASE-RELATED"/>
    <property type="match status" value="1"/>
</dbReference>
<dbReference type="PANTHER" id="PTHR12154:SF4">
    <property type="entry name" value="UDP-N-ACETYLGLUCOSAMINE TRANSFERASE SUBUNIT ALG14 HOMOLOG"/>
    <property type="match status" value="1"/>
</dbReference>
<reference evidence="10" key="1">
    <citation type="submission" date="2024-02" db="EMBL/GenBank/DDBJ databases">
        <authorList>
            <consortium name="ELIXIR-Norway"/>
            <consortium name="Elixir Norway"/>
        </authorList>
    </citation>
    <scope>NUCLEOTIDE SEQUENCE</scope>
</reference>
<feature type="transmembrane region" description="Helical" evidence="8">
    <location>
        <begin position="151"/>
        <end position="169"/>
    </location>
</feature>
<dbReference type="InterPro" id="IPR013969">
    <property type="entry name" value="Oligosacch_biosynth_Alg14"/>
</dbReference>
<protein>
    <recommendedName>
        <fullName evidence="3">UDP-N-acetylglucosamine transferase subunit ALG14</fullName>
    </recommendedName>
</protein>
<evidence type="ECO:0000256" key="1">
    <source>
        <dbReference type="ARBA" id="ARBA00004389"/>
    </source>
</evidence>
<dbReference type="EMBL" id="OZ019908">
    <property type="protein sequence ID" value="CAK9208075.1"/>
    <property type="molecule type" value="Genomic_DNA"/>
</dbReference>
<evidence type="ECO:0000256" key="9">
    <source>
        <dbReference type="SAM" id="SignalP"/>
    </source>
</evidence>
<feature type="transmembrane region" description="Helical" evidence="8">
    <location>
        <begin position="112"/>
        <end position="131"/>
    </location>
</feature>
<evidence type="ECO:0000256" key="8">
    <source>
        <dbReference type="SAM" id="Phobius"/>
    </source>
</evidence>
<comment type="similarity">
    <text evidence="2">Belongs to the ALG14 family.</text>
</comment>
<feature type="chain" id="PRO_5045750001" description="UDP-N-acetylglucosamine transferase subunit ALG14" evidence="9">
    <location>
        <begin position="20"/>
        <end position="215"/>
    </location>
</feature>
<evidence type="ECO:0000256" key="3">
    <source>
        <dbReference type="ARBA" id="ARBA00017467"/>
    </source>
</evidence>
<evidence type="ECO:0000313" key="10">
    <source>
        <dbReference type="EMBL" id="CAK9208075.1"/>
    </source>
</evidence>
<organism evidence="10 11">
    <name type="scientific">Sphagnum troendelagicum</name>
    <dbReference type="NCBI Taxonomy" id="128251"/>
    <lineage>
        <taxon>Eukaryota</taxon>
        <taxon>Viridiplantae</taxon>
        <taxon>Streptophyta</taxon>
        <taxon>Embryophyta</taxon>
        <taxon>Bryophyta</taxon>
        <taxon>Sphagnophytina</taxon>
        <taxon>Sphagnopsida</taxon>
        <taxon>Sphagnales</taxon>
        <taxon>Sphagnaceae</taxon>
        <taxon>Sphagnum</taxon>
    </lineage>
</organism>
<evidence type="ECO:0000256" key="7">
    <source>
        <dbReference type="ARBA" id="ARBA00023136"/>
    </source>
</evidence>
<evidence type="ECO:0000256" key="4">
    <source>
        <dbReference type="ARBA" id="ARBA00022692"/>
    </source>
</evidence>
<keyword evidence="7 8" id="KW-0472">Membrane</keyword>
<dbReference type="Proteomes" id="UP001497512">
    <property type="component" value="Chromosome 16"/>
</dbReference>
<keyword evidence="11" id="KW-1185">Reference proteome</keyword>
<feature type="signal peptide" evidence="9">
    <location>
        <begin position="1"/>
        <end position="19"/>
    </location>
</feature>
<proteinExistence type="inferred from homology"/>
<keyword evidence="6 8" id="KW-1133">Transmembrane helix</keyword>
<evidence type="ECO:0000313" key="11">
    <source>
        <dbReference type="Proteomes" id="UP001497512"/>
    </source>
</evidence>
<gene>
    <name evidence="10" type="ORF">CSSPTR1EN2_LOCUS9125</name>
</gene>
<evidence type="ECO:0000256" key="5">
    <source>
        <dbReference type="ARBA" id="ARBA00022824"/>
    </source>
</evidence>
<keyword evidence="9" id="KW-0732">Signal</keyword>
<accession>A0ABP0TY73</accession>
<dbReference type="Gene3D" id="3.40.50.2000">
    <property type="entry name" value="Glycogen Phosphorylase B"/>
    <property type="match status" value="1"/>
</dbReference>
<keyword evidence="5" id="KW-0256">Endoplasmic reticulum</keyword>
<keyword evidence="4 8" id="KW-0812">Transmembrane</keyword>
<comment type="subcellular location">
    <subcellularLocation>
        <location evidence="1">Endoplasmic reticulum membrane</location>
        <topology evidence="1">Single-pass membrane protein</topology>
    </subcellularLocation>
</comment>
<dbReference type="Pfam" id="PF08660">
    <property type="entry name" value="Alg14"/>
    <property type="match status" value="1"/>
</dbReference>
<evidence type="ECO:0000256" key="2">
    <source>
        <dbReference type="ARBA" id="ARBA00009731"/>
    </source>
</evidence>
<sequence length="215" mass="23819">MSLLLVLAARVFLVLRNTGKPISPVSPQRPLHTLFVLGSGGHTAEMLSLVGALNLQRYAPRYYIAAVTDSMSLTRAATLEDHLQKCALSASSSSQKPKFYQVYRSREVGQSYFTSVVTTLLAMTHALWLVVHIRPDVILCNGPGTCLPICMAGFLLKVVGVKWVVIVYVESIARVKKLSLTGLLLYKLGVSDQFFVQWSQLKARFPNTIYMGRLM</sequence>
<name>A0ABP0TY73_9BRYO</name>
<evidence type="ECO:0000256" key="6">
    <source>
        <dbReference type="ARBA" id="ARBA00022989"/>
    </source>
</evidence>